<dbReference type="PANTHER" id="PTHR46641">
    <property type="entry name" value="FMRFAMIDE RECEPTOR-RELATED"/>
    <property type="match status" value="1"/>
</dbReference>
<dbReference type="GO" id="GO:0004930">
    <property type="term" value="F:G protein-coupled receptor activity"/>
    <property type="evidence" value="ECO:0007669"/>
    <property type="project" value="InterPro"/>
</dbReference>
<feature type="transmembrane region" description="Helical" evidence="5">
    <location>
        <begin position="242"/>
        <end position="263"/>
    </location>
</feature>
<feature type="transmembrane region" description="Helical" evidence="5">
    <location>
        <begin position="195"/>
        <end position="221"/>
    </location>
</feature>
<dbReference type="InterPro" id="IPR000276">
    <property type="entry name" value="GPCR_Rhodpsn"/>
</dbReference>
<dbReference type="Pfam" id="PF00001">
    <property type="entry name" value="7tm_1"/>
    <property type="match status" value="1"/>
</dbReference>
<evidence type="ECO:0000313" key="7">
    <source>
        <dbReference type="EMBL" id="KAH3836759.1"/>
    </source>
</evidence>
<comment type="caution">
    <text evidence="7">The sequence shown here is derived from an EMBL/GenBank/DDBJ whole genome shotgun (WGS) entry which is preliminary data.</text>
</comment>
<evidence type="ECO:0000259" key="6">
    <source>
        <dbReference type="PROSITE" id="PS50262"/>
    </source>
</evidence>
<feature type="transmembrane region" description="Helical" evidence="5">
    <location>
        <begin position="57"/>
        <end position="80"/>
    </location>
</feature>
<dbReference type="AlphaFoldDB" id="A0A9D4QMU8"/>
<dbReference type="Proteomes" id="UP000828390">
    <property type="component" value="Unassembled WGS sequence"/>
</dbReference>
<feature type="transmembrane region" description="Helical" evidence="5">
    <location>
        <begin position="100"/>
        <end position="118"/>
    </location>
</feature>
<dbReference type="Gene3D" id="1.20.1070.10">
    <property type="entry name" value="Rhodopsin 7-helix transmembrane proteins"/>
    <property type="match status" value="1"/>
</dbReference>
<keyword evidence="3 5" id="KW-1133">Transmembrane helix</keyword>
<dbReference type="EMBL" id="JAIWYP010000004">
    <property type="protein sequence ID" value="KAH3836759.1"/>
    <property type="molecule type" value="Genomic_DNA"/>
</dbReference>
<keyword evidence="2 5" id="KW-0812">Transmembrane</keyword>
<dbReference type="CDD" id="cd14978">
    <property type="entry name" value="7tmA_FMRFamide_R-like"/>
    <property type="match status" value="1"/>
</dbReference>
<comment type="subcellular location">
    <subcellularLocation>
        <location evidence="1">Membrane</location>
    </subcellularLocation>
</comment>
<evidence type="ECO:0000256" key="1">
    <source>
        <dbReference type="ARBA" id="ARBA00004370"/>
    </source>
</evidence>
<dbReference type="PROSITE" id="PS50262">
    <property type="entry name" value="G_PROTEIN_RECEP_F1_2"/>
    <property type="match status" value="1"/>
</dbReference>
<keyword evidence="4 5" id="KW-0472">Membrane</keyword>
<accession>A0A9D4QMU8</accession>
<evidence type="ECO:0000313" key="8">
    <source>
        <dbReference type="Proteomes" id="UP000828390"/>
    </source>
</evidence>
<feature type="transmembrane region" description="Helical" evidence="5">
    <location>
        <begin position="283"/>
        <end position="305"/>
    </location>
</feature>
<evidence type="ECO:0000256" key="2">
    <source>
        <dbReference type="ARBA" id="ARBA00022692"/>
    </source>
</evidence>
<sequence>MTNETENDHYKQLGLYKASILIWKIVPPILILLGTIGNSLSILVLTRRSIRVSSTALFLTVLACSDLLVLYSGLLRQWLIYLFDTDVRNLSEAGCKINVWLVYSSLDFSAWILIVLTLERVVSTWMPHRARTLCTKKTAFAFIIAVGVFILGINSHILYGIGYKITQDENYYPIENKCIEIDRNYAYFFENVWPWIDLCVYCAVPFVVIVIGNALILFKVLNSQKKSKSTIASRLAKKSSMPAMLFTLNIVFLLSTLPVSIYTIGQAYWPKDLDDYKMAKLDFWWAVVNMLMYTNNSLNFLLYCLSGTKFRREVIRLLTWKKCFRLNHINPAQRNYTSTRFDNQSRSSTA</sequence>
<protein>
    <recommendedName>
        <fullName evidence="6">G-protein coupled receptors family 1 profile domain-containing protein</fullName>
    </recommendedName>
</protein>
<dbReference type="PANTHER" id="PTHR46641:SF25">
    <property type="entry name" value="CNMAMIDE RECEPTOR-RELATED"/>
    <property type="match status" value="1"/>
</dbReference>
<dbReference type="PRINTS" id="PR00237">
    <property type="entry name" value="GPCRRHODOPSN"/>
</dbReference>
<dbReference type="InterPro" id="IPR052954">
    <property type="entry name" value="GPCR-Ligand_Int"/>
</dbReference>
<feature type="transmembrane region" description="Helical" evidence="5">
    <location>
        <begin position="20"/>
        <end position="45"/>
    </location>
</feature>
<gene>
    <name evidence="7" type="ORF">DPMN_110134</name>
</gene>
<dbReference type="InterPro" id="IPR017452">
    <property type="entry name" value="GPCR_Rhodpsn_7TM"/>
</dbReference>
<evidence type="ECO:0000256" key="5">
    <source>
        <dbReference type="SAM" id="Phobius"/>
    </source>
</evidence>
<dbReference type="GO" id="GO:0016020">
    <property type="term" value="C:membrane"/>
    <property type="evidence" value="ECO:0007669"/>
    <property type="project" value="UniProtKB-SubCell"/>
</dbReference>
<name>A0A9D4QMU8_DREPO</name>
<feature type="transmembrane region" description="Helical" evidence="5">
    <location>
        <begin position="139"/>
        <end position="161"/>
    </location>
</feature>
<reference evidence="7" key="1">
    <citation type="journal article" date="2019" name="bioRxiv">
        <title>The Genome of the Zebra Mussel, Dreissena polymorpha: A Resource for Invasive Species Research.</title>
        <authorList>
            <person name="McCartney M.A."/>
            <person name="Auch B."/>
            <person name="Kono T."/>
            <person name="Mallez S."/>
            <person name="Zhang Y."/>
            <person name="Obille A."/>
            <person name="Becker A."/>
            <person name="Abrahante J.E."/>
            <person name="Garbe J."/>
            <person name="Badalamenti J.P."/>
            <person name="Herman A."/>
            <person name="Mangelson H."/>
            <person name="Liachko I."/>
            <person name="Sullivan S."/>
            <person name="Sone E.D."/>
            <person name="Koren S."/>
            <person name="Silverstein K.A.T."/>
            <person name="Beckman K.B."/>
            <person name="Gohl D.M."/>
        </authorList>
    </citation>
    <scope>NUCLEOTIDE SEQUENCE</scope>
    <source>
        <strain evidence="7">Duluth1</strain>
        <tissue evidence="7">Whole animal</tissue>
    </source>
</reference>
<evidence type="ECO:0000256" key="4">
    <source>
        <dbReference type="ARBA" id="ARBA00023136"/>
    </source>
</evidence>
<dbReference type="OrthoDB" id="9983318at2759"/>
<feature type="domain" description="G-protein coupled receptors family 1 profile" evidence="6">
    <location>
        <begin position="37"/>
        <end position="303"/>
    </location>
</feature>
<evidence type="ECO:0000256" key="3">
    <source>
        <dbReference type="ARBA" id="ARBA00022989"/>
    </source>
</evidence>
<reference evidence="7" key="2">
    <citation type="submission" date="2020-11" db="EMBL/GenBank/DDBJ databases">
        <authorList>
            <person name="McCartney M.A."/>
            <person name="Auch B."/>
            <person name="Kono T."/>
            <person name="Mallez S."/>
            <person name="Becker A."/>
            <person name="Gohl D.M."/>
            <person name="Silverstein K.A.T."/>
            <person name="Koren S."/>
            <person name="Bechman K.B."/>
            <person name="Herman A."/>
            <person name="Abrahante J.E."/>
            <person name="Garbe J."/>
        </authorList>
    </citation>
    <scope>NUCLEOTIDE SEQUENCE</scope>
    <source>
        <strain evidence="7">Duluth1</strain>
        <tissue evidence="7">Whole animal</tissue>
    </source>
</reference>
<dbReference type="SUPFAM" id="SSF81321">
    <property type="entry name" value="Family A G protein-coupled receptor-like"/>
    <property type="match status" value="1"/>
</dbReference>
<organism evidence="7 8">
    <name type="scientific">Dreissena polymorpha</name>
    <name type="common">Zebra mussel</name>
    <name type="synonym">Mytilus polymorpha</name>
    <dbReference type="NCBI Taxonomy" id="45954"/>
    <lineage>
        <taxon>Eukaryota</taxon>
        <taxon>Metazoa</taxon>
        <taxon>Spiralia</taxon>
        <taxon>Lophotrochozoa</taxon>
        <taxon>Mollusca</taxon>
        <taxon>Bivalvia</taxon>
        <taxon>Autobranchia</taxon>
        <taxon>Heteroconchia</taxon>
        <taxon>Euheterodonta</taxon>
        <taxon>Imparidentia</taxon>
        <taxon>Neoheterodontei</taxon>
        <taxon>Myida</taxon>
        <taxon>Dreissenoidea</taxon>
        <taxon>Dreissenidae</taxon>
        <taxon>Dreissena</taxon>
    </lineage>
</organism>
<keyword evidence="8" id="KW-1185">Reference proteome</keyword>
<proteinExistence type="predicted"/>